<evidence type="ECO:0000256" key="3">
    <source>
        <dbReference type="SAM" id="Phobius"/>
    </source>
</evidence>
<keyword evidence="3" id="KW-1133">Transmembrane helix</keyword>
<evidence type="ECO:0000313" key="6">
    <source>
        <dbReference type="Proteomes" id="UP000595374"/>
    </source>
</evidence>
<dbReference type="Proteomes" id="UP000595374">
    <property type="component" value="Chromosome"/>
</dbReference>
<dbReference type="PROSITE" id="PS51257">
    <property type="entry name" value="PROKAR_LIPOPROTEIN"/>
    <property type="match status" value="1"/>
</dbReference>
<accession>A0A7T4DL11</accession>
<dbReference type="EMBL" id="CP065989">
    <property type="protein sequence ID" value="QQB15424.1"/>
    <property type="molecule type" value="Genomic_DNA"/>
</dbReference>
<gene>
    <name evidence="5" type="ORF">I6H47_05640</name>
</gene>
<feature type="transmembrane region" description="Helical" evidence="3">
    <location>
        <begin position="12"/>
        <end position="35"/>
    </location>
</feature>
<dbReference type="PANTHER" id="PTHR13847">
    <property type="entry name" value="SARCOSINE DEHYDROGENASE-RELATED"/>
    <property type="match status" value="1"/>
</dbReference>
<evidence type="ECO:0000313" key="5">
    <source>
        <dbReference type="EMBL" id="QQB15424.1"/>
    </source>
</evidence>
<dbReference type="Gene3D" id="3.50.50.60">
    <property type="entry name" value="FAD/NAD(P)-binding domain"/>
    <property type="match status" value="1"/>
</dbReference>
<evidence type="ECO:0000256" key="1">
    <source>
        <dbReference type="ARBA" id="ARBA00023002"/>
    </source>
</evidence>
<dbReference type="InterPro" id="IPR006076">
    <property type="entry name" value="FAD-dep_OxRdtase"/>
</dbReference>
<keyword evidence="3" id="KW-0472">Membrane</keyword>
<organism evidence="5 6">
    <name type="scientific">Brevibacterium casei</name>
    <dbReference type="NCBI Taxonomy" id="33889"/>
    <lineage>
        <taxon>Bacteria</taxon>
        <taxon>Bacillati</taxon>
        <taxon>Actinomycetota</taxon>
        <taxon>Actinomycetes</taxon>
        <taxon>Micrococcales</taxon>
        <taxon>Brevibacteriaceae</taxon>
        <taxon>Brevibacterium</taxon>
    </lineage>
</organism>
<dbReference type="InterPro" id="IPR036188">
    <property type="entry name" value="FAD/NAD-bd_sf"/>
</dbReference>
<feature type="compositionally biased region" description="Low complexity" evidence="2">
    <location>
        <begin position="386"/>
        <end position="408"/>
    </location>
</feature>
<feature type="domain" description="FAD dependent oxidoreductase" evidence="4">
    <location>
        <begin position="13"/>
        <end position="366"/>
    </location>
</feature>
<reference evidence="5 6" key="1">
    <citation type="submission" date="2020-12" db="EMBL/GenBank/DDBJ databases">
        <title>FDA dAtabase for Regulatory Grade micrObial Sequences (FDA-ARGOS): Supporting development and validation of Infectious Disease Dx tests.</title>
        <authorList>
            <person name="Sproer C."/>
            <person name="Gronow S."/>
            <person name="Severitt S."/>
            <person name="Schroder I."/>
            <person name="Tallon L."/>
            <person name="Sadzewicz L."/>
            <person name="Zhao X."/>
            <person name="Boylan J."/>
            <person name="Ott S."/>
            <person name="Bowen H."/>
            <person name="Vavikolanu K."/>
            <person name="Mehta A."/>
            <person name="Aluvathingal J."/>
            <person name="Nadendla S."/>
            <person name="Lowell S."/>
            <person name="Myers T."/>
            <person name="Yan Y."/>
            <person name="Sichtig H."/>
        </authorList>
    </citation>
    <scope>NUCLEOTIDE SEQUENCE [LARGE SCALE GENOMIC DNA]</scope>
    <source>
        <strain evidence="5 6">FDAARGOS_990</strain>
    </source>
</reference>
<dbReference type="RefSeq" id="WP_137827051.1">
    <property type="nucleotide sequence ID" value="NZ_CP065989.1"/>
</dbReference>
<sequence length="408" mass="42229">MSAARTTSARTTDVIVIGAGIVGCAVAYFATAAGLSVTVIDRDLPASGTSSRCEGNLLVSDKELGPELALTQYSLGLWTGELAEFAARWEFEAKGGIIVASRESSVASLNRVTRAQRSFGINAIALDPDQLREREPHITPAALGAAYYPEDSQVQPMLAAGHLLALAVDRGATVVTGAPVTEVVRTGDRITGVRTPAGDFAAAHIVNAAGTWAPEVAALAHVDVPVLPRRGFVMVTEPLPPMIGHKVYAAEYIDNVGSSSDGLQASPVVEGTPAGTILIGSSRERVGFDTTVSTAALGLIARNAAALFPFLATTRILRHYHGFRPYSPDHLPVIGPDPRAPGLWHACGHEGAGIGLSVGTGKLLAQAMTGAEADLDLTPFAPERFAAGPPATEPAPAAATTIPQEETA</sequence>
<dbReference type="PANTHER" id="PTHR13847:SF287">
    <property type="entry name" value="FAD-DEPENDENT OXIDOREDUCTASE DOMAIN-CONTAINING PROTEIN 1"/>
    <property type="match status" value="1"/>
</dbReference>
<dbReference type="GO" id="GO:0016491">
    <property type="term" value="F:oxidoreductase activity"/>
    <property type="evidence" value="ECO:0007669"/>
    <property type="project" value="UniProtKB-KW"/>
</dbReference>
<keyword evidence="3" id="KW-0812">Transmembrane</keyword>
<dbReference type="SUPFAM" id="SSF51905">
    <property type="entry name" value="FAD/NAD(P)-binding domain"/>
    <property type="match status" value="1"/>
</dbReference>
<dbReference type="AlphaFoldDB" id="A0A7T4DL11"/>
<evidence type="ECO:0000259" key="4">
    <source>
        <dbReference type="Pfam" id="PF01266"/>
    </source>
</evidence>
<keyword evidence="1" id="KW-0560">Oxidoreductase</keyword>
<name>A0A7T4DL11_9MICO</name>
<protein>
    <submittedName>
        <fullName evidence="5">FAD-binding oxidoreductase</fullName>
    </submittedName>
</protein>
<dbReference type="Gene3D" id="3.30.9.10">
    <property type="entry name" value="D-Amino Acid Oxidase, subunit A, domain 2"/>
    <property type="match status" value="1"/>
</dbReference>
<evidence type="ECO:0000256" key="2">
    <source>
        <dbReference type="SAM" id="MobiDB-lite"/>
    </source>
</evidence>
<proteinExistence type="predicted"/>
<feature type="region of interest" description="Disordered" evidence="2">
    <location>
        <begin position="384"/>
        <end position="408"/>
    </location>
</feature>
<dbReference type="SUPFAM" id="SSF54373">
    <property type="entry name" value="FAD-linked reductases, C-terminal domain"/>
    <property type="match status" value="1"/>
</dbReference>
<dbReference type="GO" id="GO:0005737">
    <property type="term" value="C:cytoplasm"/>
    <property type="evidence" value="ECO:0007669"/>
    <property type="project" value="TreeGrafter"/>
</dbReference>
<dbReference type="Pfam" id="PF01266">
    <property type="entry name" value="DAO"/>
    <property type="match status" value="1"/>
</dbReference>